<dbReference type="OrthoDB" id="9788221at2"/>
<organism evidence="3 4">
    <name type="scientific">Roseovarius pacificus</name>
    <dbReference type="NCBI Taxonomy" id="337701"/>
    <lineage>
        <taxon>Bacteria</taxon>
        <taxon>Pseudomonadati</taxon>
        <taxon>Pseudomonadota</taxon>
        <taxon>Alphaproteobacteria</taxon>
        <taxon>Rhodobacterales</taxon>
        <taxon>Roseobacteraceae</taxon>
        <taxon>Roseovarius</taxon>
    </lineage>
</organism>
<dbReference type="InterPro" id="IPR003719">
    <property type="entry name" value="Phenazine_PhzF-like"/>
</dbReference>
<gene>
    <name evidence="3" type="ORF">SAMN05444398_10271</name>
</gene>
<keyword evidence="4" id="KW-1185">Reference proteome</keyword>
<evidence type="ECO:0000313" key="4">
    <source>
        <dbReference type="Proteomes" id="UP000183974"/>
    </source>
</evidence>
<dbReference type="Pfam" id="PF02567">
    <property type="entry name" value="PhzC-PhzF"/>
    <property type="match status" value="1"/>
</dbReference>
<evidence type="ECO:0000256" key="1">
    <source>
        <dbReference type="ARBA" id="ARBA00008270"/>
    </source>
</evidence>
<dbReference type="PANTHER" id="PTHR13774">
    <property type="entry name" value="PHENAZINE BIOSYNTHESIS PROTEIN"/>
    <property type="match status" value="1"/>
</dbReference>
<dbReference type="Gene3D" id="3.10.310.10">
    <property type="entry name" value="Diaminopimelate Epimerase, Chain A, domain 1"/>
    <property type="match status" value="2"/>
</dbReference>
<dbReference type="PIRSF" id="PIRSF016184">
    <property type="entry name" value="PhzC_PhzF"/>
    <property type="match status" value="1"/>
</dbReference>
<proteinExistence type="inferred from homology"/>
<accession>A0A1M6ZV74</accession>
<comment type="similarity">
    <text evidence="1">Belongs to the PhzF family.</text>
</comment>
<dbReference type="STRING" id="337701.SAMN05444398_10271"/>
<dbReference type="EMBL" id="FRBR01000002">
    <property type="protein sequence ID" value="SHL34309.1"/>
    <property type="molecule type" value="Genomic_DNA"/>
</dbReference>
<sequence length="291" mass="31138">MKKRMLQIDAFSDRPLLGNPAAVVFDADDLSTEIMQRIAREMNLSETVFLLRPTGDADYRARIFTPVRELPFAGHPTIAAAHAFCGEQSRTPQSLTQECGIGLVPIRLEDDLYTMTQATPQFRDVPVTKAELAEAICLPLDRLADSPHQIVSTGVPWLLLELHDVQALAGLRPDLGRIERICHGLGAAGLTVFADSGSGAAPRLRVRTFAPGEGVAEDPVCGSGNGAIAAWIATHRDAVPRGGYLSEQGLEMGRRGLVHAGWETTAEGLRITIGGAACIVLRGELDLGDAS</sequence>
<dbReference type="GO" id="GO:0005737">
    <property type="term" value="C:cytoplasm"/>
    <property type="evidence" value="ECO:0007669"/>
    <property type="project" value="TreeGrafter"/>
</dbReference>
<dbReference type="NCBIfam" id="TIGR00654">
    <property type="entry name" value="PhzF_family"/>
    <property type="match status" value="1"/>
</dbReference>
<dbReference type="SUPFAM" id="SSF54506">
    <property type="entry name" value="Diaminopimelate epimerase-like"/>
    <property type="match status" value="1"/>
</dbReference>
<dbReference type="PANTHER" id="PTHR13774:SF32">
    <property type="entry name" value="ANTISENSE-ENHANCING SEQUENCE 1"/>
    <property type="match status" value="1"/>
</dbReference>
<reference evidence="3 4" key="1">
    <citation type="submission" date="2016-11" db="EMBL/GenBank/DDBJ databases">
        <authorList>
            <person name="Jaros S."/>
            <person name="Januszkiewicz K."/>
            <person name="Wedrychowicz H."/>
        </authorList>
    </citation>
    <scope>NUCLEOTIDE SEQUENCE [LARGE SCALE GENOMIC DNA]</scope>
    <source>
        <strain evidence="3 4">DSM 29589</strain>
    </source>
</reference>
<evidence type="ECO:0000313" key="3">
    <source>
        <dbReference type="EMBL" id="SHL34309.1"/>
    </source>
</evidence>
<dbReference type="AlphaFoldDB" id="A0A1M6ZV74"/>
<dbReference type="Proteomes" id="UP000183974">
    <property type="component" value="Unassembled WGS sequence"/>
</dbReference>
<protein>
    <submittedName>
        <fullName evidence="3">Phenazine biosynthesis protein PhzF family</fullName>
    </submittedName>
</protein>
<evidence type="ECO:0000256" key="2">
    <source>
        <dbReference type="PIRSR" id="PIRSR016184-1"/>
    </source>
</evidence>
<dbReference type="RefSeq" id="WP_073033793.1">
    <property type="nucleotide sequence ID" value="NZ_BMLR01000002.1"/>
</dbReference>
<name>A0A1M6ZV74_9RHOB</name>
<feature type="active site" evidence="2">
    <location>
        <position position="46"/>
    </location>
</feature>
<dbReference type="GO" id="GO:0016853">
    <property type="term" value="F:isomerase activity"/>
    <property type="evidence" value="ECO:0007669"/>
    <property type="project" value="TreeGrafter"/>
</dbReference>